<dbReference type="PROSITE" id="PS50943">
    <property type="entry name" value="HTH_CROC1"/>
    <property type="match status" value="1"/>
</dbReference>
<evidence type="ECO:0000313" key="6">
    <source>
        <dbReference type="Proteomes" id="UP000216225"/>
    </source>
</evidence>
<name>A0A3R7FIY4_9BURK</name>
<dbReference type="Gene3D" id="1.10.260.40">
    <property type="entry name" value="lambda repressor-like DNA-binding domains"/>
    <property type="match status" value="1"/>
</dbReference>
<dbReference type="PANTHER" id="PTHR46797">
    <property type="entry name" value="HTH-TYPE TRANSCRIPTIONAL REGULATOR"/>
    <property type="match status" value="1"/>
</dbReference>
<dbReference type="PANTHER" id="PTHR46797:SF23">
    <property type="entry name" value="HTH-TYPE TRANSCRIPTIONAL REGULATOR SUTR"/>
    <property type="match status" value="1"/>
</dbReference>
<dbReference type="InterPro" id="IPR050807">
    <property type="entry name" value="TransReg_Diox_bact_type"/>
</dbReference>
<dbReference type="EMBL" id="NKDB02000001">
    <property type="protein sequence ID" value="RKJ99857.1"/>
    <property type="molecule type" value="Genomic_DNA"/>
</dbReference>
<evidence type="ECO:0000256" key="2">
    <source>
        <dbReference type="ARBA" id="ARBA00023125"/>
    </source>
</evidence>
<dbReference type="GO" id="GO:0003677">
    <property type="term" value="F:DNA binding"/>
    <property type="evidence" value="ECO:0007669"/>
    <property type="project" value="UniProtKB-KW"/>
</dbReference>
<dbReference type="CDD" id="cd00093">
    <property type="entry name" value="HTH_XRE"/>
    <property type="match status" value="1"/>
</dbReference>
<comment type="caution">
    <text evidence="5">The sequence shown here is derived from an EMBL/GenBank/DDBJ whole genome shotgun (WGS) entry which is preliminary data.</text>
</comment>
<sequence>MRSTSDPRVLLGQRIRELRARQGTTQEELADRCDMFRTYLSRIESGRANPTLTVLHGLAAGLGVSVLELLSPPEEGMERVRVKSLRPVSRGRVKG</sequence>
<reference evidence="5 6" key="1">
    <citation type="submission" date="2018-09" db="EMBL/GenBank/DDBJ databases">
        <title>Genome comparison of Alicycliphilus sp. BQ1, a polyurethanolytic bacterium, with its closest phylogenetic relatives Alicycliphilus denitrificans BC and K601, unable to attack polyurethane.</title>
        <authorList>
            <person name="Loza-Tavera H."/>
            <person name="Lozano L."/>
            <person name="Cevallos M."/>
            <person name="Maya-Lucas O."/>
            <person name="Garcia-Mena J."/>
            <person name="Hernandez J."/>
        </authorList>
    </citation>
    <scope>NUCLEOTIDE SEQUENCE [LARGE SCALE GENOMIC DNA]</scope>
    <source>
        <strain evidence="5 6">BQ1</strain>
    </source>
</reference>
<protein>
    <submittedName>
        <fullName evidence="5">XRE family transcriptional regulator</fullName>
    </submittedName>
</protein>
<evidence type="ECO:0000259" key="4">
    <source>
        <dbReference type="PROSITE" id="PS50943"/>
    </source>
</evidence>
<dbReference type="GO" id="GO:0005829">
    <property type="term" value="C:cytosol"/>
    <property type="evidence" value="ECO:0007669"/>
    <property type="project" value="TreeGrafter"/>
</dbReference>
<accession>A0A3R7FIY4</accession>
<organism evidence="5 6">
    <name type="scientific">Alicycliphilus denitrificans</name>
    <dbReference type="NCBI Taxonomy" id="179636"/>
    <lineage>
        <taxon>Bacteria</taxon>
        <taxon>Pseudomonadati</taxon>
        <taxon>Pseudomonadota</taxon>
        <taxon>Betaproteobacteria</taxon>
        <taxon>Burkholderiales</taxon>
        <taxon>Comamonadaceae</taxon>
        <taxon>Alicycliphilus</taxon>
    </lineage>
</organism>
<dbReference type="AlphaFoldDB" id="A0A3R7FIY4"/>
<dbReference type="SUPFAM" id="SSF47413">
    <property type="entry name" value="lambda repressor-like DNA-binding domains"/>
    <property type="match status" value="1"/>
</dbReference>
<keyword evidence="1" id="KW-0805">Transcription regulation</keyword>
<evidence type="ECO:0000313" key="5">
    <source>
        <dbReference type="EMBL" id="RKJ99857.1"/>
    </source>
</evidence>
<dbReference type="Pfam" id="PF01381">
    <property type="entry name" value="HTH_3"/>
    <property type="match status" value="1"/>
</dbReference>
<dbReference type="Proteomes" id="UP000216225">
    <property type="component" value="Unassembled WGS sequence"/>
</dbReference>
<keyword evidence="2" id="KW-0238">DNA-binding</keyword>
<feature type="domain" description="HTH cro/C1-type" evidence="4">
    <location>
        <begin position="15"/>
        <end position="69"/>
    </location>
</feature>
<keyword evidence="3" id="KW-0804">Transcription</keyword>
<proteinExistence type="predicted"/>
<dbReference type="GO" id="GO:0003700">
    <property type="term" value="F:DNA-binding transcription factor activity"/>
    <property type="evidence" value="ECO:0007669"/>
    <property type="project" value="TreeGrafter"/>
</dbReference>
<gene>
    <name evidence="5" type="ORF">CE154_003040</name>
</gene>
<dbReference type="SMART" id="SM00530">
    <property type="entry name" value="HTH_XRE"/>
    <property type="match status" value="1"/>
</dbReference>
<dbReference type="InterPro" id="IPR001387">
    <property type="entry name" value="Cro/C1-type_HTH"/>
</dbReference>
<dbReference type="InterPro" id="IPR010982">
    <property type="entry name" value="Lambda_DNA-bd_dom_sf"/>
</dbReference>
<evidence type="ECO:0000256" key="3">
    <source>
        <dbReference type="ARBA" id="ARBA00023163"/>
    </source>
</evidence>
<evidence type="ECO:0000256" key="1">
    <source>
        <dbReference type="ARBA" id="ARBA00023015"/>
    </source>
</evidence>